<comment type="caution">
    <text evidence="2">The sequence shown here is derived from an EMBL/GenBank/DDBJ whole genome shotgun (WGS) entry which is preliminary data.</text>
</comment>
<evidence type="ECO:0000313" key="3">
    <source>
        <dbReference type="Proteomes" id="UP001500307"/>
    </source>
</evidence>
<reference evidence="3" key="1">
    <citation type="journal article" date="2019" name="Int. J. Syst. Evol. Microbiol.">
        <title>The Global Catalogue of Microorganisms (GCM) 10K type strain sequencing project: providing services to taxonomists for standard genome sequencing and annotation.</title>
        <authorList>
            <consortium name="The Broad Institute Genomics Platform"/>
            <consortium name="The Broad Institute Genome Sequencing Center for Infectious Disease"/>
            <person name="Wu L."/>
            <person name="Ma J."/>
        </authorList>
    </citation>
    <scope>NUCLEOTIDE SEQUENCE [LARGE SCALE GENOMIC DNA]</scope>
    <source>
        <strain evidence="3">JCM 3175</strain>
    </source>
</reference>
<keyword evidence="3" id="KW-1185">Reference proteome</keyword>
<keyword evidence="1" id="KW-0812">Transmembrane</keyword>
<evidence type="ECO:0000313" key="2">
    <source>
        <dbReference type="EMBL" id="GAA4562303.1"/>
    </source>
</evidence>
<name>A0ABP8S615_9ACTN</name>
<evidence type="ECO:0000256" key="1">
    <source>
        <dbReference type="SAM" id="Phobius"/>
    </source>
</evidence>
<feature type="transmembrane region" description="Helical" evidence="1">
    <location>
        <begin position="76"/>
        <end position="97"/>
    </location>
</feature>
<organism evidence="2 3">
    <name type="scientific">Micromonospora coerulea</name>
    <dbReference type="NCBI Taxonomy" id="47856"/>
    <lineage>
        <taxon>Bacteria</taxon>
        <taxon>Bacillati</taxon>
        <taxon>Actinomycetota</taxon>
        <taxon>Actinomycetes</taxon>
        <taxon>Micromonosporales</taxon>
        <taxon>Micromonosporaceae</taxon>
        <taxon>Micromonospora</taxon>
    </lineage>
</organism>
<dbReference type="Proteomes" id="UP001500307">
    <property type="component" value="Unassembled WGS sequence"/>
</dbReference>
<gene>
    <name evidence="2" type="ORF">GCM10023176_03110</name>
</gene>
<dbReference type="EMBL" id="BAABGU010000001">
    <property type="protein sequence ID" value="GAA4562303.1"/>
    <property type="molecule type" value="Genomic_DNA"/>
</dbReference>
<protein>
    <submittedName>
        <fullName evidence="2">Uncharacterized protein</fullName>
    </submittedName>
</protein>
<sequence length="136" mass="14918">MMDHSRELTAEAPRTWDRPVVSVPVLISLSLVGGQLPSFSAQANLYTFGTGGALIWLGLSNRVPRRPAPRRLAPGAVWWLLPAAVFGVLEGATFVLSVGDDFPTFSRLADPLLDDELVRSTAWFGWLAAFWGLVRR</sequence>
<feature type="transmembrane region" description="Helical" evidence="1">
    <location>
        <begin position="117"/>
        <end position="134"/>
    </location>
</feature>
<keyword evidence="1" id="KW-0472">Membrane</keyword>
<accession>A0ABP8S615</accession>
<proteinExistence type="predicted"/>
<keyword evidence="1" id="KW-1133">Transmembrane helix</keyword>